<dbReference type="EMBL" id="CAJNOR010005579">
    <property type="protein sequence ID" value="CAF1568484.1"/>
    <property type="molecule type" value="Genomic_DNA"/>
</dbReference>
<name>A0A815J4H4_ADIRI</name>
<evidence type="ECO:0000313" key="1">
    <source>
        <dbReference type="EMBL" id="CAF1375527.1"/>
    </source>
</evidence>
<gene>
    <name evidence="1" type="ORF">EDS130_LOCUS34622</name>
    <name evidence="2" type="ORF">XAT740_LOCUS44239</name>
</gene>
<protein>
    <submittedName>
        <fullName evidence="1">Uncharacterized protein</fullName>
    </submittedName>
</protein>
<dbReference type="AlphaFoldDB" id="A0A815J4H4"/>
<evidence type="ECO:0000313" key="2">
    <source>
        <dbReference type="EMBL" id="CAF1568484.1"/>
    </source>
</evidence>
<organism evidence="1 4">
    <name type="scientific">Adineta ricciae</name>
    <name type="common">Rotifer</name>
    <dbReference type="NCBI Taxonomy" id="249248"/>
    <lineage>
        <taxon>Eukaryota</taxon>
        <taxon>Metazoa</taxon>
        <taxon>Spiralia</taxon>
        <taxon>Gnathifera</taxon>
        <taxon>Rotifera</taxon>
        <taxon>Eurotatoria</taxon>
        <taxon>Bdelloidea</taxon>
        <taxon>Adinetida</taxon>
        <taxon>Adinetidae</taxon>
        <taxon>Adineta</taxon>
    </lineage>
</organism>
<dbReference type="Proteomes" id="UP000663852">
    <property type="component" value="Unassembled WGS sequence"/>
</dbReference>
<dbReference type="EMBL" id="CAJNOJ010000293">
    <property type="protein sequence ID" value="CAF1375527.1"/>
    <property type="molecule type" value="Genomic_DNA"/>
</dbReference>
<comment type="caution">
    <text evidence="1">The sequence shown here is derived from an EMBL/GenBank/DDBJ whole genome shotgun (WGS) entry which is preliminary data.</text>
</comment>
<accession>A0A815J4H4</accession>
<evidence type="ECO:0000313" key="3">
    <source>
        <dbReference type="Proteomes" id="UP000663828"/>
    </source>
</evidence>
<evidence type="ECO:0000313" key="4">
    <source>
        <dbReference type="Proteomes" id="UP000663852"/>
    </source>
</evidence>
<keyword evidence="3" id="KW-1185">Reference proteome</keyword>
<dbReference type="Proteomes" id="UP000663828">
    <property type="component" value="Unassembled WGS sequence"/>
</dbReference>
<proteinExistence type="predicted"/>
<sequence>MYGGFGGYGGYGGYNSELRSDMWIQTHIPGGLNSSLGERLDNYLGGNPNPTFGQVYGGAPGVGGYGSGYGYSYW</sequence>
<reference evidence="1" key="1">
    <citation type="submission" date="2021-02" db="EMBL/GenBank/DDBJ databases">
        <authorList>
            <person name="Nowell W R."/>
        </authorList>
    </citation>
    <scope>NUCLEOTIDE SEQUENCE</scope>
</reference>